<dbReference type="Gene3D" id="3.90.1150.10">
    <property type="entry name" value="Aspartate Aminotransferase, domain 1"/>
    <property type="match status" value="1"/>
</dbReference>
<feature type="domain" description="Serine hydroxymethyltransferase-like" evidence="4">
    <location>
        <begin position="37"/>
        <end position="408"/>
    </location>
</feature>
<keyword evidence="5" id="KW-0489">Methyltransferase</keyword>
<dbReference type="InterPro" id="IPR015424">
    <property type="entry name" value="PyrdxlP-dep_Trfase"/>
</dbReference>
<evidence type="ECO:0000256" key="1">
    <source>
        <dbReference type="ARBA" id="ARBA00001933"/>
    </source>
</evidence>
<dbReference type="RefSeq" id="WP_124390590.1">
    <property type="nucleotide sequence ID" value="NZ_BHYM01000013.1"/>
</dbReference>
<dbReference type="InterPro" id="IPR015421">
    <property type="entry name" value="PyrdxlP-dep_Trfase_major"/>
</dbReference>
<comment type="caution">
    <text evidence="5">The sequence shown here is derived from an EMBL/GenBank/DDBJ whole genome shotgun (WGS) entry which is preliminary data.</text>
</comment>
<reference evidence="5 6" key="1">
    <citation type="submission" date="2018-11" db="EMBL/GenBank/DDBJ databases">
        <title>Microbial catabolism of amino acid.</title>
        <authorList>
            <person name="Hibi M."/>
            <person name="Ogawa J."/>
        </authorList>
    </citation>
    <scope>NUCLEOTIDE SEQUENCE [LARGE SCALE GENOMIC DNA]</scope>
    <source>
        <strain evidence="5 6">C31-06</strain>
    </source>
</reference>
<dbReference type="InterPro" id="IPR049943">
    <property type="entry name" value="Ser_HO-MeTrfase-like"/>
</dbReference>
<dbReference type="PANTHER" id="PTHR11680:SF35">
    <property type="entry name" value="SERINE HYDROXYMETHYLTRANSFERASE 1"/>
    <property type="match status" value="1"/>
</dbReference>
<dbReference type="OrthoDB" id="9803871at2"/>
<dbReference type="GO" id="GO:0046653">
    <property type="term" value="P:tetrahydrofolate metabolic process"/>
    <property type="evidence" value="ECO:0007669"/>
    <property type="project" value="TreeGrafter"/>
</dbReference>
<organism evidence="5 6">
    <name type="scientific">Rhodococcus wratislaviensis</name>
    <name type="common">Tsukamurella wratislaviensis</name>
    <dbReference type="NCBI Taxonomy" id="44752"/>
    <lineage>
        <taxon>Bacteria</taxon>
        <taxon>Bacillati</taxon>
        <taxon>Actinomycetota</taxon>
        <taxon>Actinomycetes</taxon>
        <taxon>Mycobacteriales</taxon>
        <taxon>Nocardiaceae</taxon>
        <taxon>Rhodococcus</taxon>
    </lineage>
</organism>
<dbReference type="Pfam" id="PF00464">
    <property type="entry name" value="SHMT"/>
    <property type="match status" value="1"/>
</dbReference>
<evidence type="ECO:0000256" key="3">
    <source>
        <dbReference type="ARBA" id="ARBA00022898"/>
    </source>
</evidence>
<comment type="similarity">
    <text evidence="2">Belongs to the SHMT family.</text>
</comment>
<proteinExistence type="inferred from homology"/>
<evidence type="ECO:0000259" key="4">
    <source>
        <dbReference type="Pfam" id="PF00464"/>
    </source>
</evidence>
<dbReference type="PANTHER" id="PTHR11680">
    <property type="entry name" value="SERINE HYDROXYMETHYLTRANSFERASE"/>
    <property type="match status" value="1"/>
</dbReference>
<dbReference type="GO" id="GO:0032259">
    <property type="term" value="P:methylation"/>
    <property type="evidence" value="ECO:0007669"/>
    <property type="project" value="UniProtKB-KW"/>
</dbReference>
<dbReference type="GO" id="GO:0004372">
    <property type="term" value="F:glycine hydroxymethyltransferase activity"/>
    <property type="evidence" value="ECO:0007669"/>
    <property type="project" value="TreeGrafter"/>
</dbReference>
<dbReference type="InterPro" id="IPR039429">
    <property type="entry name" value="SHMT-like_dom"/>
</dbReference>
<evidence type="ECO:0000256" key="2">
    <source>
        <dbReference type="ARBA" id="ARBA00006376"/>
    </source>
</evidence>
<dbReference type="Proteomes" id="UP000287519">
    <property type="component" value="Unassembled WGS sequence"/>
</dbReference>
<gene>
    <name evidence="5" type="ORF">Rhow_000816</name>
</gene>
<dbReference type="EMBL" id="BHYM01000013">
    <property type="protein sequence ID" value="GCE37932.1"/>
    <property type="molecule type" value="Genomic_DNA"/>
</dbReference>
<keyword evidence="6" id="KW-1185">Reference proteome</keyword>
<dbReference type="AlphaFoldDB" id="A0A402C2Z7"/>
<dbReference type="InterPro" id="IPR015422">
    <property type="entry name" value="PyrdxlP-dep_Trfase_small"/>
</dbReference>
<keyword evidence="3" id="KW-0663">Pyridoxal phosphate</keyword>
<name>A0A402C2Z7_RHOWR</name>
<dbReference type="GO" id="GO:0008168">
    <property type="term" value="F:methyltransferase activity"/>
    <property type="evidence" value="ECO:0007669"/>
    <property type="project" value="UniProtKB-KW"/>
</dbReference>
<dbReference type="GO" id="GO:0019264">
    <property type="term" value="P:glycine biosynthetic process from serine"/>
    <property type="evidence" value="ECO:0007669"/>
    <property type="project" value="TreeGrafter"/>
</dbReference>
<evidence type="ECO:0000313" key="5">
    <source>
        <dbReference type="EMBL" id="GCE37932.1"/>
    </source>
</evidence>
<evidence type="ECO:0000313" key="6">
    <source>
        <dbReference type="Proteomes" id="UP000287519"/>
    </source>
</evidence>
<dbReference type="SUPFAM" id="SSF53383">
    <property type="entry name" value="PLP-dependent transferases"/>
    <property type="match status" value="1"/>
</dbReference>
<accession>A0A402C2Z7</accession>
<dbReference type="GO" id="GO:0005737">
    <property type="term" value="C:cytoplasm"/>
    <property type="evidence" value="ECO:0007669"/>
    <property type="project" value="TreeGrafter"/>
</dbReference>
<dbReference type="Gene3D" id="3.40.640.10">
    <property type="entry name" value="Type I PLP-dependent aspartate aminotransferase-like (Major domain)"/>
    <property type="match status" value="1"/>
</dbReference>
<sequence>MEPRSTIAPWASTAAQERLSTLEDLHTENTTVQVVESVSQALTDYQQRIDHGIVLYAGTNMLSPNVEALHDTSLSTRPALGWPGEKVQTAVDEIEHLEVITTRQVAQSLHGTYAEVRYLSATMANLAAYIAFTEPGDTIAVLSPEAGGHASHQQILGTAGIRGLTVEHLPYSPSALDIDAGEIDDFVRRARPKLIVVGGSVTLFPHHLGPIREAADQVGAVLLYDASHTAGLIAAGHYQDPLAEGADVVTFSTYKTYAGPAGGAAVTNSPEYAERLADAAYPTMLSNYDPARLGPLAVAAREAVEQSPSWAAPTIEYASELAANLNALGLIVVGRRLGYTRSHQCVIDAQDIGGGPAAVRRLERDRIYAGACRLPWQSPGTPPEGIRLGTQEFVRRGAGFDTIADLARLVHQSLTTTGTEPLTATRKLRGRLSTDLWGRPAPAPTPEWGTV</sequence>
<protein>
    <submittedName>
        <fullName evidence="5">Serine hydroxymethyltransferase</fullName>
    </submittedName>
</protein>
<dbReference type="GO" id="GO:0030170">
    <property type="term" value="F:pyridoxal phosphate binding"/>
    <property type="evidence" value="ECO:0007669"/>
    <property type="project" value="TreeGrafter"/>
</dbReference>
<comment type="cofactor">
    <cofactor evidence="1">
        <name>pyridoxal 5'-phosphate</name>
        <dbReference type="ChEBI" id="CHEBI:597326"/>
    </cofactor>
</comment>
<keyword evidence="5" id="KW-0808">Transferase</keyword>